<dbReference type="SUPFAM" id="SSF48508">
    <property type="entry name" value="Nuclear receptor ligand-binding domain"/>
    <property type="match status" value="1"/>
</dbReference>
<comment type="caution">
    <text evidence="11">The sequence shown here is derived from an EMBL/GenBank/DDBJ whole genome shotgun (WGS) entry which is preliminary data.</text>
</comment>
<evidence type="ECO:0000313" key="12">
    <source>
        <dbReference type="Proteomes" id="UP001233172"/>
    </source>
</evidence>
<dbReference type="EMBL" id="JASAOG010000127">
    <property type="protein sequence ID" value="KAK0049324.1"/>
    <property type="molecule type" value="Genomic_DNA"/>
</dbReference>
<keyword evidence="5" id="KW-0238">DNA-binding</keyword>
<dbReference type="Proteomes" id="UP001233172">
    <property type="component" value="Unassembled WGS sequence"/>
</dbReference>
<keyword evidence="2" id="KW-0863">Zinc-finger</keyword>
<dbReference type="GO" id="GO:0043565">
    <property type="term" value="F:sequence-specific DNA binding"/>
    <property type="evidence" value="ECO:0007669"/>
    <property type="project" value="InterPro"/>
</dbReference>
<evidence type="ECO:0000256" key="2">
    <source>
        <dbReference type="ARBA" id="ARBA00022771"/>
    </source>
</evidence>
<dbReference type="CDD" id="cd06916">
    <property type="entry name" value="NR_DBD_like"/>
    <property type="match status" value="1"/>
</dbReference>
<evidence type="ECO:0000256" key="5">
    <source>
        <dbReference type="ARBA" id="ARBA00023125"/>
    </source>
</evidence>
<evidence type="ECO:0000256" key="6">
    <source>
        <dbReference type="ARBA" id="ARBA00023163"/>
    </source>
</evidence>
<dbReference type="InterPro" id="IPR001723">
    <property type="entry name" value="Nuclear_hrmn_rcpt"/>
</dbReference>
<dbReference type="SUPFAM" id="SSF57716">
    <property type="entry name" value="Glucocorticoid receptor-like (DNA-binding domain)"/>
    <property type="match status" value="1"/>
</dbReference>
<evidence type="ECO:0000256" key="7">
    <source>
        <dbReference type="ARBA" id="ARBA00023170"/>
    </source>
</evidence>
<dbReference type="GO" id="GO:0008270">
    <property type="term" value="F:zinc ion binding"/>
    <property type="evidence" value="ECO:0007669"/>
    <property type="project" value="UniProtKB-KW"/>
</dbReference>
<keyword evidence="12" id="KW-1185">Reference proteome</keyword>
<dbReference type="SMART" id="SM00430">
    <property type="entry name" value="HOLI"/>
    <property type="match status" value="1"/>
</dbReference>
<reference evidence="11" key="2">
    <citation type="submission" date="2023-04" db="EMBL/GenBank/DDBJ databases">
        <authorList>
            <person name="Bu L."/>
            <person name="Lu L."/>
            <person name="Laidemitt M.R."/>
            <person name="Zhang S.M."/>
            <person name="Mutuku M."/>
            <person name="Mkoji G."/>
            <person name="Steinauer M."/>
            <person name="Loker E.S."/>
        </authorList>
    </citation>
    <scope>NUCLEOTIDE SEQUENCE</scope>
    <source>
        <strain evidence="11">KasaAsao</strain>
        <tissue evidence="11">Whole Snail</tissue>
    </source>
</reference>
<dbReference type="Pfam" id="PF00104">
    <property type="entry name" value="Hormone_recep"/>
    <property type="match status" value="1"/>
</dbReference>
<keyword evidence="3" id="KW-0862">Zinc</keyword>
<dbReference type="InterPro" id="IPR050234">
    <property type="entry name" value="Nuclear_hormone_rcpt_NR1"/>
</dbReference>
<dbReference type="Pfam" id="PF00105">
    <property type="entry name" value="zf-C4"/>
    <property type="match status" value="1"/>
</dbReference>
<feature type="domain" description="NR LBD" evidence="10">
    <location>
        <begin position="134"/>
        <end position="402"/>
    </location>
</feature>
<evidence type="ECO:0000259" key="10">
    <source>
        <dbReference type="PROSITE" id="PS51843"/>
    </source>
</evidence>
<dbReference type="PANTHER" id="PTHR24082">
    <property type="entry name" value="NUCLEAR HORMONE RECEPTOR"/>
    <property type="match status" value="1"/>
</dbReference>
<dbReference type="PRINTS" id="PR00047">
    <property type="entry name" value="STROIDFINGER"/>
</dbReference>
<dbReference type="Gene3D" id="3.30.50.10">
    <property type="entry name" value="Erythroid Transcription Factor GATA-1, subunit A"/>
    <property type="match status" value="1"/>
</dbReference>
<dbReference type="InterPro" id="IPR001628">
    <property type="entry name" value="Znf_hrmn_rcpt"/>
</dbReference>
<organism evidence="11 12">
    <name type="scientific">Biomphalaria pfeifferi</name>
    <name type="common">Bloodfluke planorb</name>
    <name type="synonym">Freshwater snail</name>
    <dbReference type="NCBI Taxonomy" id="112525"/>
    <lineage>
        <taxon>Eukaryota</taxon>
        <taxon>Metazoa</taxon>
        <taxon>Spiralia</taxon>
        <taxon>Lophotrochozoa</taxon>
        <taxon>Mollusca</taxon>
        <taxon>Gastropoda</taxon>
        <taxon>Heterobranchia</taxon>
        <taxon>Euthyneura</taxon>
        <taxon>Panpulmonata</taxon>
        <taxon>Hygrophila</taxon>
        <taxon>Lymnaeoidea</taxon>
        <taxon>Planorbidae</taxon>
        <taxon>Biomphalaria</taxon>
    </lineage>
</organism>
<protein>
    <submittedName>
        <fullName evidence="11">Peroxisome proliferator-activated receptor alpha</fullName>
    </submittedName>
</protein>
<proteinExistence type="predicted"/>
<evidence type="ECO:0000256" key="8">
    <source>
        <dbReference type="ARBA" id="ARBA00023242"/>
    </source>
</evidence>
<keyword evidence="1" id="KW-0479">Metal-binding</keyword>
<accession>A0AAD8F427</accession>
<keyword evidence="6" id="KW-0804">Transcription</keyword>
<name>A0AAD8F427_BIOPF</name>
<gene>
    <name evidence="11" type="ORF">Bpfe_021212</name>
</gene>
<dbReference type="PANTHER" id="PTHR24082:SF506">
    <property type="entry name" value="NR LBD DOMAIN-CONTAINING PROTEIN"/>
    <property type="match status" value="1"/>
</dbReference>
<evidence type="ECO:0000259" key="9">
    <source>
        <dbReference type="PROSITE" id="PS51030"/>
    </source>
</evidence>
<reference evidence="11" key="1">
    <citation type="journal article" date="2023" name="PLoS Negl. Trop. Dis.">
        <title>A genome sequence for Biomphalaria pfeifferi, the major vector snail for the human-infecting parasite Schistosoma mansoni.</title>
        <authorList>
            <person name="Bu L."/>
            <person name="Lu L."/>
            <person name="Laidemitt M.R."/>
            <person name="Zhang S.M."/>
            <person name="Mutuku M."/>
            <person name="Mkoji G."/>
            <person name="Steinauer M."/>
            <person name="Loker E.S."/>
        </authorList>
    </citation>
    <scope>NUCLEOTIDE SEQUENCE</scope>
    <source>
        <strain evidence="11">KasaAsao</strain>
    </source>
</reference>
<dbReference type="PROSITE" id="PS51843">
    <property type="entry name" value="NR_LBD"/>
    <property type="match status" value="1"/>
</dbReference>
<dbReference type="GO" id="GO:0003700">
    <property type="term" value="F:DNA-binding transcription factor activity"/>
    <property type="evidence" value="ECO:0007669"/>
    <property type="project" value="InterPro"/>
</dbReference>
<evidence type="ECO:0000256" key="4">
    <source>
        <dbReference type="ARBA" id="ARBA00023015"/>
    </source>
</evidence>
<evidence type="ECO:0000313" key="11">
    <source>
        <dbReference type="EMBL" id="KAK0049324.1"/>
    </source>
</evidence>
<dbReference type="SMART" id="SM00399">
    <property type="entry name" value="ZnF_C4"/>
    <property type="match status" value="1"/>
</dbReference>
<dbReference type="PROSITE" id="PS51030">
    <property type="entry name" value="NUCLEAR_REC_DBD_2"/>
    <property type="match status" value="1"/>
</dbReference>
<dbReference type="Gene3D" id="1.10.565.10">
    <property type="entry name" value="Retinoid X Receptor"/>
    <property type="match status" value="1"/>
</dbReference>
<dbReference type="InterPro" id="IPR000536">
    <property type="entry name" value="Nucl_hrmn_rcpt_lig-bd"/>
</dbReference>
<keyword evidence="4" id="KW-0805">Transcription regulation</keyword>
<evidence type="ECO:0000256" key="3">
    <source>
        <dbReference type="ARBA" id="ARBA00022833"/>
    </source>
</evidence>
<dbReference type="PRINTS" id="PR00398">
    <property type="entry name" value="STRDHORMONER"/>
</dbReference>
<dbReference type="InterPro" id="IPR013088">
    <property type="entry name" value="Znf_NHR/GATA"/>
</dbReference>
<sequence>MKEVNNTSVLPPCQVCSGDSSGYHYGANTCEACKGFFRRSLQRSIYYLCQNNKACDVTGYNRILCSFCRYQKCLHVGMSKKAIKTGRYSHEKRTRNILEVKRLQEKEISQAFKDNNKRLSQSKTQSKVEQSNTDLDHLIQMLVDFHDQTILVTSRLPSSVIEEKTRRHSENFLLKQETFGQLGTLPVEQYEEILRSTGMDIDNRKIVSVAHCAQVERWIKNWVKFVKKIPGFMDLDIDDQLALLINSRTEFWLLGAYRGYNSLLDSTLMPNGICYHKEELKMLYTEEYVDLIFHLSAVLQKTHLLPDEMVLLKAVCLTASDRTTLHNPSAVERIQDLMVACLQHLIRKNHPPKLWASLMGCAVHMLTTVREIGHACVVHVGQYGLRRIHMYKDNVIREILQGGVSSKLEDLL</sequence>
<keyword evidence="8" id="KW-0539">Nucleus</keyword>
<dbReference type="AlphaFoldDB" id="A0AAD8F427"/>
<evidence type="ECO:0000256" key="1">
    <source>
        <dbReference type="ARBA" id="ARBA00022723"/>
    </source>
</evidence>
<feature type="domain" description="Nuclear receptor" evidence="9">
    <location>
        <begin position="10"/>
        <end position="85"/>
    </location>
</feature>
<keyword evidence="7 11" id="KW-0675">Receptor</keyword>
<dbReference type="InterPro" id="IPR035500">
    <property type="entry name" value="NHR-like_dom_sf"/>
</dbReference>